<sequence length="98" mass="11055">MSSMERGTIVALKQMEKNSNLVSRLETVEGSIRVTAEFAVKERSLVIVALGEVEEQKRLKSTLVDLDRETGMCHCFAYFGRTVAPEKITEFIFRGGKR</sequence>
<keyword evidence="5" id="KW-0472">Membrane</keyword>
<comment type="similarity">
    <text evidence="2">Belongs to the UPF0496 family.</text>
</comment>
<reference evidence="6 7" key="1">
    <citation type="submission" date="2020-12" db="EMBL/GenBank/DDBJ databases">
        <title>Concerted genomic and epigenomic changes stabilize Arabidopsis allopolyploids.</title>
        <authorList>
            <person name="Chen Z."/>
        </authorList>
    </citation>
    <scope>NUCLEOTIDE SEQUENCE [LARGE SCALE GENOMIC DNA]</scope>
    <source>
        <strain evidence="6">Allo738</strain>
        <tissue evidence="6">Leaf</tissue>
    </source>
</reference>
<gene>
    <name evidence="6" type="ORF">ISN45_Aa07g035630</name>
</gene>
<dbReference type="InterPro" id="IPR007749">
    <property type="entry name" value="DUF677"/>
</dbReference>
<evidence type="ECO:0000256" key="2">
    <source>
        <dbReference type="ARBA" id="ARBA00009074"/>
    </source>
</evidence>
<dbReference type="Proteomes" id="UP000694240">
    <property type="component" value="Chromosome 12"/>
</dbReference>
<evidence type="ECO:0000313" key="6">
    <source>
        <dbReference type="EMBL" id="KAG7543674.1"/>
    </source>
</evidence>
<name>A0A8T1YA07_9BRAS</name>
<comment type="caution">
    <text evidence="6">The sequence shown here is derived from an EMBL/GenBank/DDBJ whole genome shotgun (WGS) entry which is preliminary data.</text>
</comment>
<keyword evidence="3" id="KW-0812">Transmembrane</keyword>
<organism evidence="6 7">
    <name type="scientific">Arabidopsis thaliana x Arabidopsis arenosa</name>
    <dbReference type="NCBI Taxonomy" id="1240361"/>
    <lineage>
        <taxon>Eukaryota</taxon>
        <taxon>Viridiplantae</taxon>
        <taxon>Streptophyta</taxon>
        <taxon>Embryophyta</taxon>
        <taxon>Tracheophyta</taxon>
        <taxon>Spermatophyta</taxon>
        <taxon>Magnoliopsida</taxon>
        <taxon>eudicotyledons</taxon>
        <taxon>Gunneridae</taxon>
        <taxon>Pentapetalae</taxon>
        <taxon>rosids</taxon>
        <taxon>malvids</taxon>
        <taxon>Brassicales</taxon>
        <taxon>Brassicaceae</taxon>
        <taxon>Camelineae</taxon>
        <taxon>Arabidopsis</taxon>
    </lineage>
</organism>
<evidence type="ECO:0000256" key="5">
    <source>
        <dbReference type="ARBA" id="ARBA00023136"/>
    </source>
</evidence>
<dbReference type="EMBL" id="JAEFBK010000012">
    <property type="protein sequence ID" value="KAG7543674.1"/>
    <property type="molecule type" value="Genomic_DNA"/>
</dbReference>
<evidence type="ECO:0000256" key="3">
    <source>
        <dbReference type="ARBA" id="ARBA00022692"/>
    </source>
</evidence>
<accession>A0A8T1YA07</accession>
<protein>
    <submittedName>
        <fullName evidence="6">Uncharacterized protein</fullName>
    </submittedName>
</protein>
<keyword evidence="7" id="KW-1185">Reference proteome</keyword>
<dbReference type="AlphaFoldDB" id="A0A8T1YA07"/>
<evidence type="ECO:0000256" key="1">
    <source>
        <dbReference type="ARBA" id="ARBA00004370"/>
    </source>
</evidence>
<proteinExistence type="inferred from homology"/>
<dbReference type="Pfam" id="PF05055">
    <property type="entry name" value="DUF677"/>
    <property type="match status" value="1"/>
</dbReference>
<keyword evidence="4" id="KW-1133">Transmembrane helix</keyword>
<evidence type="ECO:0000313" key="7">
    <source>
        <dbReference type="Proteomes" id="UP000694240"/>
    </source>
</evidence>
<evidence type="ECO:0000256" key="4">
    <source>
        <dbReference type="ARBA" id="ARBA00022989"/>
    </source>
</evidence>
<comment type="subcellular location">
    <subcellularLocation>
        <location evidence="1">Membrane</location>
    </subcellularLocation>
</comment>
<dbReference type="GO" id="GO:0016020">
    <property type="term" value="C:membrane"/>
    <property type="evidence" value="ECO:0007669"/>
    <property type="project" value="UniProtKB-SubCell"/>
</dbReference>